<dbReference type="GO" id="GO:0009977">
    <property type="term" value="F:proton motive force dependent protein transmembrane transporter activity"/>
    <property type="evidence" value="ECO:0007669"/>
    <property type="project" value="TreeGrafter"/>
</dbReference>
<evidence type="ECO:0000256" key="4">
    <source>
        <dbReference type="ARBA" id="ARBA00023136"/>
    </source>
</evidence>
<feature type="compositionally biased region" description="Acidic residues" evidence="6">
    <location>
        <begin position="423"/>
        <end position="435"/>
    </location>
</feature>
<keyword evidence="5" id="KW-0811">Translocation</keyword>
<feature type="transmembrane region" description="Helical" evidence="5">
    <location>
        <begin position="549"/>
        <end position="570"/>
    </location>
</feature>
<evidence type="ECO:0000256" key="1">
    <source>
        <dbReference type="ARBA" id="ARBA00004141"/>
    </source>
</evidence>
<reference evidence="7 8" key="1">
    <citation type="submission" date="2015-12" db="EMBL/GenBank/DDBJ databases">
        <title>Haloprofundus marisrubri gen. nov., sp. nov., an extremely halophilic archaeon isolated from the Discovery deep brine-seawater interface in the Red Sea.</title>
        <authorList>
            <person name="Zhang G."/>
            <person name="Stingl U."/>
            <person name="Rashid M."/>
        </authorList>
    </citation>
    <scope>NUCLEOTIDE SEQUENCE [LARGE SCALE GENOMIC DNA]</scope>
    <source>
        <strain evidence="7 8">SB9</strain>
    </source>
</reference>
<comment type="function">
    <text evidence="5">Part of the twin-arginine translocation (Tat) system that transports large folded proteins containing a characteristic twin-arginine motif in their signal peptide across membranes.</text>
</comment>
<keyword evidence="5" id="KW-0813">Transport</keyword>
<keyword evidence="8" id="KW-1185">Reference proteome</keyword>
<feature type="transmembrane region" description="Helical" evidence="5">
    <location>
        <begin position="582"/>
        <end position="605"/>
    </location>
</feature>
<dbReference type="GO" id="GO:0033281">
    <property type="term" value="C:TAT protein transport complex"/>
    <property type="evidence" value="ECO:0007669"/>
    <property type="project" value="UniProtKB-UniRule"/>
</dbReference>
<feature type="transmembrane region" description="Helical" evidence="5">
    <location>
        <begin position="699"/>
        <end position="716"/>
    </location>
</feature>
<evidence type="ECO:0000313" key="8">
    <source>
        <dbReference type="Proteomes" id="UP000054387"/>
    </source>
</evidence>
<dbReference type="InterPro" id="IPR002033">
    <property type="entry name" value="TatC"/>
</dbReference>
<comment type="subcellular location">
    <subcellularLocation>
        <location evidence="5">Cell membrane</location>
        <topology evidence="5">Multi-pass membrane protein</topology>
    </subcellularLocation>
    <subcellularLocation>
        <location evidence="1">Membrane</location>
        <topology evidence="1">Multi-pass membrane protein</topology>
    </subcellularLocation>
</comment>
<feature type="transmembrane region" description="Helical" evidence="5">
    <location>
        <begin position="631"/>
        <end position="660"/>
    </location>
</feature>
<dbReference type="GO" id="GO:0043953">
    <property type="term" value="P:protein transport by the Tat complex"/>
    <property type="evidence" value="ECO:0007669"/>
    <property type="project" value="UniProtKB-UniRule"/>
</dbReference>
<feature type="transmembrane region" description="Helical" evidence="5">
    <location>
        <begin position="214"/>
        <end position="231"/>
    </location>
</feature>
<dbReference type="HAMAP" id="MF_00902">
    <property type="entry name" value="TatC"/>
    <property type="match status" value="1"/>
</dbReference>
<protein>
    <recommendedName>
        <fullName evidence="5">Sec-independent protein translocase protein TatC</fullName>
    </recommendedName>
</protein>
<organism evidence="7 8">
    <name type="scientific">Haloprofundus marisrubri</name>
    <dbReference type="NCBI Taxonomy" id="1514971"/>
    <lineage>
        <taxon>Archaea</taxon>
        <taxon>Methanobacteriati</taxon>
        <taxon>Methanobacteriota</taxon>
        <taxon>Stenosarchaea group</taxon>
        <taxon>Halobacteria</taxon>
        <taxon>Halobacteriales</taxon>
        <taxon>Haloferacaceae</taxon>
        <taxon>Haloprofundus</taxon>
    </lineage>
</organism>
<keyword evidence="5" id="KW-1003">Cell membrane</keyword>
<name>A0A0W1R3W2_9EURY</name>
<keyword evidence="3 5" id="KW-1133">Transmembrane helix</keyword>
<keyword evidence="5" id="KW-0653">Protein transport</keyword>
<feature type="transmembrane region" description="Helical" evidence="5">
    <location>
        <begin position="34"/>
        <end position="54"/>
    </location>
</feature>
<evidence type="ECO:0000256" key="3">
    <source>
        <dbReference type="ARBA" id="ARBA00022989"/>
    </source>
</evidence>
<comment type="caution">
    <text evidence="5">Lacks conserved residue(s) required for the propagation of feature annotation.</text>
</comment>
<dbReference type="GO" id="GO:0065002">
    <property type="term" value="P:intracellular protein transmembrane transport"/>
    <property type="evidence" value="ECO:0007669"/>
    <property type="project" value="TreeGrafter"/>
</dbReference>
<evidence type="ECO:0000256" key="5">
    <source>
        <dbReference type="HAMAP-Rule" id="MF_00902"/>
    </source>
</evidence>
<dbReference type="Proteomes" id="UP000054387">
    <property type="component" value="Unassembled WGS sequence"/>
</dbReference>
<dbReference type="STRING" id="1514971.AUR64_00850"/>
<comment type="caution">
    <text evidence="7">The sequence shown here is derived from an EMBL/GenBank/DDBJ whole genome shotgun (WGS) entry which is preliminary data.</text>
</comment>
<feature type="transmembrane region" description="Helical" evidence="5">
    <location>
        <begin position="672"/>
        <end position="693"/>
    </location>
</feature>
<evidence type="ECO:0000313" key="7">
    <source>
        <dbReference type="EMBL" id="KTG08156.1"/>
    </source>
</evidence>
<evidence type="ECO:0000256" key="6">
    <source>
        <dbReference type="SAM" id="MobiDB-lite"/>
    </source>
</evidence>
<feature type="transmembrane region" description="Helical" evidence="5">
    <location>
        <begin position="84"/>
        <end position="106"/>
    </location>
</feature>
<dbReference type="EMBL" id="LOPU01000034">
    <property type="protein sequence ID" value="KTG08156.1"/>
    <property type="molecule type" value="Genomic_DNA"/>
</dbReference>
<evidence type="ECO:0000256" key="2">
    <source>
        <dbReference type="ARBA" id="ARBA00022692"/>
    </source>
</evidence>
<feature type="transmembrane region" description="Helical" evidence="5">
    <location>
        <begin position="175"/>
        <end position="202"/>
    </location>
</feature>
<dbReference type="OrthoDB" id="15305at2157"/>
<gene>
    <name evidence="5" type="primary">tatC</name>
    <name evidence="7" type="ORF">AUR64_00850</name>
</gene>
<comment type="similarity">
    <text evidence="5">Belongs to the TatC family.</text>
</comment>
<accession>A0A0W1R3W2</accession>
<keyword evidence="2 5" id="KW-0812">Transmembrane</keyword>
<feature type="transmembrane region" description="Helical" evidence="5">
    <location>
        <begin position="331"/>
        <end position="352"/>
    </location>
</feature>
<feature type="region of interest" description="Disordered" evidence="6">
    <location>
        <begin position="423"/>
        <end position="448"/>
    </location>
</feature>
<keyword evidence="4 5" id="KW-0472">Membrane</keyword>
<feature type="transmembrane region" description="Helical" evidence="5">
    <location>
        <begin position="127"/>
        <end position="149"/>
    </location>
</feature>
<feature type="transmembrane region" description="Helical" evidence="5">
    <location>
        <begin position="237"/>
        <end position="258"/>
    </location>
</feature>
<dbReference type="AlphaFoldDB" id="A0A0W1R3W2"/>
<feature type="transmembrane region" description="Helical" evidence="5">
    <location>
        <begin position="279"/>
        <end position="297"/>
    </location>
</feature>
<sequence length="729" mass="79563">MSSALDEDTRQTLDAGRETAGAMLRSAQKDLQKVFIVFLIGFLGTFYALQLWVWEFLKNVTRAQMEASTAQDVRFIAQTPFDVILLQGKISIVAGIIVALPIFVYFSRDALKARGMWPQSPVKPWKLALIGLMAAVLFFAGLVYGYSLFFPLMFKFLANNAISVGFSPRYSIVKWAQFIFLLTLSFGFAAQMPLAITGLSYSGIVKYETFRDKWRHAVVLIFVFGAFFSPPDPFTQIMWAVPLLVLYAASLYLAKVVVTAKRGSQQIDLGRTVRSQWNIVLGFAILFGGATNAFYSYGGLDYVNWALAYLNSTYRVVPLGQQLPYPAETTILIYSAAAGAVGLLLGLFYGIYRDIEATAGPQVRGQTGDPAAIDLTELDAAGVRAAPPEAFTGLTEEEAMGYASAAIDDGDNAKAQAILDRFDEAEESREEEPEEGNSVPGVDDDVGDRASRASGTLLEGLTDGERDEDDIGGYYKDVAFIVDSLRSRSFILVGWFMVVLAGTFAWLYSGGIGTIFDGFLAQMPAAFDIEQVNVITLHPVEALIFEVKFSTLIAAIATLPLLAFFAWPALRERNFVRGHRSVIFGWAAVLLGGLLGGLYLGYVYIAPTVISYLAADALAANVVISYQITDFFWLIFFTTAGIGILADIPVLMVLLNTVGLSYRRMRGRWREVTVAILTIAALFTPADIITMFMVTIPLMAAYATGIAVLFVLTLGGRRDLAPAPGTSDA</sequence>
<comment type="subunit">
    <text evidence="5">Forms a complex with TatA.</text>
</comment>
<dbReference type="Pfam" id="PF00902">
    <property type="entry name" value="TatC"/>
    <property type="match status" value="2"/>
</dbReference>
<proteinExistence type="inferred from homology"/>
<feature type="transmembrane region" description="Helical" evidence="5">
    <location>
        <begin position="490"/>
        <end position="509"/>
    </location>
</feature>
<dbReference type="PANTHER" id="PTHR30371:SF0">
    <property type="entry name" value="SEC-INDEPENDENT PROTEIN TRANSLOCASE PROTEIN TATC, CHLOROPLASTIC-RELATED"/>
    <property type="match status" value="1"/>
</dbReference>
<dbReference type="RefSeq" id="WP_058583237.1">
    <property type="nucleotide sequence ID" value="NZ_LOPU01000034.1"/>
</dbReference>
<dbReference type="PANTHER" id="PTHR30371">
    <property type="entry name" value="SEC-INDEPENDENT PROTEIN TRANSLOCASE PROTEIN TATC"/>
    <property type="match status" value="1"/>
</dbReference>